<protein>
    <submittedName>
        <fullName evidence="1">Uncharacterized protein</fullName>
    </submittedName>
</protein>
<organism evidence="1 2">
    <name type="scientific">Elasticomyces elasticus</name>
    <dbReference type="NCBI Taxonomy" id="574655"/>
    <lineage>
        <taxon>Eukaryota</taxon>
        <taxon>Fungi</taxon>
        <taxon>Dikarya</taxon>
        <taxon>Ascomycota</taxon>
        <taxon>Pezizomycotina</taxon>
        <taxon>Dothideomycetes</taxon>
        <taxon>Dothideomycetidae</taxon>
        <taxon>Mycosphaerellales</taxon>
        <taxon>Teratosphaeriaceae</taxon>
        <taxon>Elasticomyces</taxon>
    </lineage>
</organism>
<comment type="caution">
    <text evidence="1">The sequence shown here is derived from an EMBL/GenBank/DDBJ whole genome shotgun (WGS) entry which is preliminary data.</text>
</comment>
<dbReference type="AlphaFoldDB" id="A0AAN7VUA9"/>
<sequence>MSDIQAVTLHNPPNYPPYESQIDMRIPAHFTSKDLIRPCVNVDDPIYVTSKKISREAELLFNASGYLDPVTEQKQDSPYFFAVTMARGNVAKWSYILPSLRELIIHHYAQWEEPIYQDPAIRVFQDIAVIDF</sequence>
<proteinExistence type="predicted"/>
<evidence type="ECO:0000313" key="1">
    <source>
        <dbReference type="EMBL" id="KAK5703966.1"/>
    </source>
</evidence>
<evidence type="ECO:0000313" key="2">
    <source>
        <dbReference type="Proteomes" id="UP001310594"/>
    </source>
</evidence>
<name>A0AAN7VUA9_9PEZI</name>
<dbReference type="Proteomes" id="UP001310594">
    <property type="component" value="Unassembled WGS sequence"/>
</dbReference>
<gene>
    <name evidence="1" type="ORF">LTR97_002979</name>
</gene>
<dbReference type="EMBL" id="JAVRQU010000004">
    <property type="protein sequence ID" value="KAK5703966.1"/>
    <property type="molecule type" value="Genomic_DNA"/>
</dbReference>
<reference evidence="1" key="1">
    <citation type="submission" date="2023-08" db="EMBL/GenBank/DDBJ databases">
        <title>Black Yeasts Isolated from many extreme environments.</title>
        <authorList>
            <person name="Coleine C."/>
            <person name="Stajich J.E."/>
            <person name="Selbmann L."/>
        </authorList>
    </citation>
    <scope>NUCLEOTIDE SEQUENCE</scope>
    <source>
        <strain evidence="1">CCFEE 5810</strain>
    </source>
</reference>
<accession>A0AAN7VUA9</accession>